<dbReference type="EMBL" id="JBFOLJ010000010">
    <property type="protein sequence ID" value="KAL2501671.1"/>
    <property type="molecule type" value="Genomic_DNA"/>
</dbReference>
<organism evidence="1 2">
    <name type="scientific">Forsythia ovata</name>
    <dbReference type="NCBI Taxonomy" id="205694"/>
    <lineage>
        <taxon>Eukaryota</taxon>
        <taxon>Viridiplantae</taxon>
        <taxon>Streptophyta</taxon>
        <taxon>Embryophyta</taxon>
        <taxon>Tracheophyta</taxon>
        <taxon>Spermatophyta</taxon>
        <taxon>Magnoliopsida</taxon>
        <taxon>eudicotyledons</taxon>
        <taxon>Gunneridae</taxon>
        <taxon>Pentapetalae</taxon>
        <taxon>asterids</taxon>
        <taxon>lamiids</taxon>
        <taxon>Lamiales</taxon>
        <taxon>Oleaceae</taxon>
        <taxon>Forsythieae</taxon>
        <taxon>Forsythia</taxon>
    </lineage>
</organism>
<proteinExistence type="predicted"/>
<gene>
    <name evidence="1" type="ORF">Fot_35519</name>
</gene>
<dbReference type="Proteomes" id="UP001604277">
    <property type="component" value="Unassembled WGS sequence"/>
</dbReference>
<reference evidence="2" key="1">
    <citation type="submission" date="2024-07" db="EMBL/GenBank/DDBJ databases">
        <title>Two chromosome-level genome assemblies of Korean endemic species Abeliophyllum distichum and Forsythia ovata (Oleaceae).</title>
        <authorList>
            <person name="Jang H."/>
        </authorList>
    </citation>
    <scope>NUCLEOTIDE SEQUENCE [LARGE SCALE GENOMIC DNA]</scope>
</reference>
<comment type="caution">
    <text evidence="1">The sequence shown here is derived from an EMBL/GenBank/DDBJ whole genome shotgun (WGS) entry which is preliminary data.</text>
</comment>
<protein>
    <submittedName>
        <fullName evidence="1">Uncharacterized protein</fullName>
    </submittedName>
</protein>
<evidence type="ECO:0000313" key="1">
    <source>
        <dbReference type="EMBL" id="KAL2501671.1"/>
    </source>
</evidence>
<sequence>MAGFHFSKIHVFKIRRGRVVDERRTLLPRLLILSKAPILVPTVHPVVEVVGSVSSSLPTPGTASVPAANVLLIKRVVGSDSHSLPFEVLVRPSNDVDNQGKEKGSP</sequence>
<keyword evidence="2" id="KW-1185">Reference proteome</keyword>
<evidence type="ECO:0000313" key="2">
    <source>
        <dbReference type="Proteomes" id="UP001604277"/>
    </source>
</evidence>
<accession>A0ABD1SLR2</accession>
<name>A0ABD1SLR2_9LAMI</name>
<dbReference type="AlphaFoldDB" id="A0ABD1SLR2"/>